<reference evidence="1" key="1">
    <citation type="submission" date="2019-08" db="EMBL/GenBank/DDBJ databases">
        <authorList>
            <person name="Kucharzyk K."/>
            <person name="Murdoch R.W."/>
            <person name="Higgins S."/>
            <person name="Loffler F."/>
        </authorList>
    </citation>
    <scope>NUCLEOTIDE SEQUENCE</scope>
</reference>
<evidence type="ECO:0000313" key="1">
    <source>
        <dbReference type="EMBL" id="MPL86839.1"/>
    </source>
</evidence>
<dbReference type="InterPro" id="IPR024227">
    <property type="entry name" value="DUF3795"/>
</dbReference>
<protein>
    <recommendedName>
        <fullName evidence="2">DUF3795 domain-containing protein</fullName>
    </recommendedName>
</protein>
<comment type="caution">
    <text evidence="1">The sequence shown here is derived from an EMBL/GenBank/DDBJ whole genome shotgun (WGS) entry which is preliminary data.</text>
</comment>
<evidence type="ECO:0008006" key="2">
    <source>
        <dbReference type="Google" id="ProtNLM"/>
    </source>
</evidence>
<name>A0A644V671_9ZZZZ</name>
<accession>A0A644V671</accession>
<proteinExistence type="predicted"/>
<gene>
    <name evidence="1" type="ORF">SDC9_32826</name>
</gene>
<organism evidence="1">
    <name type="scientific">bioreactor metagenome</name>
    <dbReference type="NCBI Taxonomy" id="1076179"/>
    <lineage>
        <taxon>unclassified sequences</taxon>
        <taxon>metagenomes</taxon>
        <taxon>ecological metagenomes</taxon>
    </lineage>
</organism>
<dbReference type="EMBL" id="VSSQ01000228">
    <property type="protein sequence ID" value="MPL86839.1"/>
    <property type="molecule type" value="Genomic_DNA"/>
</dbReference>
<dbReference type="Pfam" id="PF12675">
    <property type="entry name" value="DUF3795"/>
    <property type="match status" value="1"/>
</dbReference>
<dbReference type="AlphaFoldDB" id="A0A644V671"/>
<sequence length="144" mass="16390">MDKQYICYCGLYCENCAVKARIDPAAKLLYREMKAAGFEEIIDMIPGGAGFWPFLKDMAENGTCMSCREGSGDPGCAIRICAKEKGVEMCAECKDYPCGHIEEFYRGHSFVKKDNDMVREKGQEAWFKLQDERMSEGFVYRAEK</sequence>